<dbReference type="InterPro" id="IPR001258">
    <property type="entry name" value="NHL_repeat"/>
</dbReference>
<dbReference type="InterPro" id="IPR011055">
    <property type="entry name" value="Dup_hybrid_motif"/>
</dbReference>
<dbReference type="Gene3D" id="2.120.10.30">
    <property type="entry name" value="TolB, C-terminal domain"/>
    <property type="match status" value="2"/>
</dbReference>
<proteinExistence type="predicted"/>
<accession>A0A1I7JHL1</accession>
<dbReference type="PANTHER" id="PTHR13833">
    <property type="match status" value="1"/>
</dbReference>
<dbReference type="AlphaFoldDB" id="A0A1I7JHL1"/>
<dbReference type="Proteomes" id="UP000199391">
    <property type="component" value="Unassembled WGS sequence"/>
</dbReference>
<dbReference type="CDD" id="cd14953">
    <property type="entry name" value="NHL_like_1"/>
    <property type="match status" value="1"/>
</dbReference>
<evidence type="ECO:0000256" key="2">
    <source>
        <dbReference type="PROSITE-ProRule" id="PRU00504"/>
    </source>
</evidence>
<evidence type="ECO:0000313" key="4">
    <source>
        <dbReference type="EMBL" id="SFU84612.1"/>
    </source>
</evidence>
<gene>
    <name evidence="4" type="ORF">SAMN05216552_1011146</name>
</gene>
<dbReference type="PROSITE" id="PS51125">
    <property type="entry name" value="NHL"/>
    <property type="match status" value="1"/>
</dbReference>
<feature type="repeat" description="NHL" evidence="2">
    <location>
        <begin position="128"/>
        <end position="164"/>
    </location>
</feature>
<evidence type="ECO:0000256" key="3">
    <source>
        <dbReference type="SAM" id="MobiDB-lite"/>
    </source>
</evidence>
<name>A0A1I7JHL1_9BURK</name>
<dbReference type="PANTHER" id="PTHR13833:SF71">
    <property type="entry name" value="NHL DOMAIN-CONTAINING PROTEIN"/>
    <property type="match status" value="1"/>
</dbReference>
<dbReference type="STRING" id="1035707.SAMN05216552_1011146"/>
<feature type="region of interest" description="Disordered" evidence="3">
    <location>
        <begin position="429"/>
        <end position="461"/>
    </location>
</feature>
<dbReference type="EMBL" id="FPBO01000011">
    <property type="protein sequence ID" value="SFU84612.1"/>
    <property type="molecule type" value="Genomic_DNA"/>
</dbReference>
<evidence type="ECO:0000256" key="1">
    <source>
        <dbReference type="ARBA" id="ARBA00022737"/>
    </source>
</evidence>
<dbReference type="Pfam" id="PF01436">
    <property type="entry name" value="NHL"/>
    <property type="match status" value="3"/>
</dbReference>
<protein>
    <submittedName>
        <fullName evidence="4">NHL repeat-containing protein</fullName>
    </submittedName>
</protein>
<organism evidence="4 5">
    <name type="scientific">Pseudoduganella namucuonensis</name>
    <dbReference type="NCBI Taxonomy" id="1035707"/>
    <lineage>
        <taxon>Bacteria</taxon>
        <taxon>Pseudomonadati</taxon>
        <taxon>Pseudomonadota</taxon>
        <taxon>Betaproteobacteria</taxon>
        <taxon>Burkholderiales</taxon>
        <taxon>Oxalobacteraceae</taxon>
        <taxon>Telluria group</taxon>
        <taxon>Pseudoduganella</taxon>
    </lineage>
</organism>
<keyword evidence="5" id="KW-1185">Reference proteome</keyword>
<evidence type="ECO:0000313" key="5">
    <source>
        <dbReference type="Proteomes" id="UP000199391"/>
    </source>
</evidence>
<sequence>MVVYAFFTPNVTSIRIKLVALAAAAAVAGGAGWLWLRPASAPAPAPAAPIAAPVDSPARTADFWAGRVSLLAGGGEASQFSDPYGVAVDARGTIYVADAGEHNRIRRIAPDGAAVTLAGGKEGYADGPGAQGRFHTPSGIAIDARGNLYVADTGNHAIRKVAPDGTVSTLAGGGVAGSADGKGRAAQFNGPVGVAVDAAGIVYVADTYNDLVRRIEPDGTVTTIAGNGAPGDADGPALKAAFDTPCAVAVDADGALLIADTRNNAIRKLGADGLVSTVARGQEGDRRALLRRPLALARTHDGHLYIAAAGGRILQLTPTTGLDALGDVDQPVQPGYGGDGKVQLFQPRGIAIARGGGLVVTDAATASLHGITPATASPTASAATISPAGTTSSAATGMAAEVTAGANAALAAVPLAAARAAIGREDGAQAGAPGGVAPRATAGASADGAGGAPATGTAGAARRASVRAPMLWPVKPQNAPHEVVGVMGEVRGNFEGESRDHFHTGLDIQADVGQPVVAIAPVKVSDPLPNWGFGSLSEGIALGNISYIHMRVGRNQKNAALDERFQLLRNGRGKPDRVRVRRGARFEAGDILGTINAMAHVHLDYYRQGGALNPLSLPFIGLRDTVAPRIASITLFDASGRVVRAAKRKPLVVRRELGELSIVVDAYDQMDGNEARRRLGLYRLGYQLLRADGSPAPGHERPLVTQIYDQLPRNRDAVKFAYAPSSGITVYGSKATRFAYTLTNRMVHGQVTPGMWDVAGLAPGDYILRVHAADFAGNAAIEGRDLPLTIQ</sequence>
<reference evidence="5" key="1">
    <citation type="submission" date="2016-10" db="EMBL/GenBank/DDBJ databases">
        <authorList>
            <person name="Varghese N."/>
            <person name="Submissions S."/>
        </authorList>
    </citation>
    <scope>NUCLEOTIDE SEQUENCE [LARGE SCALE GENOMIC DNA]</scope>
    <source>
        <strain evidence="5">CGMCC 1.11014</strain>
    </source>
</reference>
<dbReference type="Gene3D" id="2.70.70.10">
    <property type="entry name" value="Glucose Permease (Domain IIA)"/>
    <property type="match status" value="1"/>
</dbReference>
<dbReference type="InterPro" id="IPR011042">
    <property type="entry name" value="6-blade_b-propeller_TolB-like"/>
</dbReference>
<feature type="compositionally biased region" description="Low complexity" evidence="3">
    <location>
        <begin position="429"/>
        <end position="447"/>
    </location>
</feature>
<dbReference type="SUPFAM" id="SSF63829">
    <property type="entry name" value="Calcium-dependent phosphotriesterase"/>
    <property type="match status" value="1"/>
</dbReference>
<keyword evidence="1" id="KW-0677">Repeat</keyword>